<dbReference type="AlphaFoldDB" id="A0A8J4AGS3"/>
<organism evidence="1 2">
    <name type="scientific">Actinocatenispora comari</name>
    <dbReference type="NCBI Taxonomy" id="2807577"/>
    <lineage>
        <taxon>Bacteria</taxon>
        <taxon>Bacillati</taxon>
        <taxon>Actinomycetota</taxon>
        <taxon>Actinomycetes</taxon>
        <taxon>Micromonosporales</taxon>
        <taxon>Micromonosporaceae</taxon>
        <taxon>Actinocatenispora</taxon>
    </lineage>
</organism>
<comment type="caution">
    <text evidence="1">The sequence shown here is derived from an EMBL/GenBank/DDBJ whole genome shotgun (WGS) entry which is preliminary data.</text>
</comment>
<evidence type="ECO:0000313" key="2">
    <source>
        <dbReference type="Proteomes" id="UP000614996"/>
    </source>
</evidence>
<name>A0A8J4AGS3_9ACTN</name>
<reference evidence="2" key="1">
    <citation type="journal article" date="2021" name="Int. J. Syst. Evol. Microbiol.">
        <title>Actinocatenispora comari sp. nov., an endophytic actinomycete isolated from aerial parts of Comarum salesowianum.</title>
        <authorList>
            <person name="Oyunbileg N."/>
            <person name="Iizaka Y."/>
            <person name="Hamada M."/>
            <person name="Davaapurev B.O."/>
            <person name="Fukumoto A."/>
            <person name="Tsetseg B."/>
            <person name="Kato F."/>
            <person name="Tamura T."/>
            <person name="Batkhuu J."/>
            <person name="Anzai Y."/>
        </authorList>
    </citation>
    <scope>NUCLEOTIDE SEQUENCE [LARGE SCALE GENOMIC DNA]</scope>
    <source>
        <strain evidence="2">NUM-2625</strain>
    </source>
</reference>
<evidence type="ECO:0000313" key="1">
    <source>
        <dbReference type="EMBL" id="GIL28398.1"/>
    </source>
</evidence>
<protein>
    <submittedName>
        <fullName evidence="1">Uncharacterized protein</fullName>
    </submittedName>
</protein>
<gene>
    <name evidence="1" type="ORF">NUM_36520</name>
</gene>
<dbReference type="Proteomes" id="UP000614996">
    <property type="component" value="Unassembled WGS sequence"/>
</dbReference>
<keyword evidence="2" id="KW-1185">Reference proteome</keyword>
<dbReference type="EMBL" id="BOPO01000064">
    <property type="protein sequence ID" value="GIL28398.1"/>
    <property type="molecule type" value="Genomic_DNA"/>
</dbReference>
<accession>A0A8J4AGS3</accession>
<sequence>MRNRSTVRVLPVLVSNEEVNAVRIGTVTTHTSTPTIFTALHPSRRTTLASYVRSYYIHEEGDG</sequence>
<proteinExistence type="predicted"/>